<dbReference type="PANTHER" id="PTHR33572:SF14">
    <property type="entry name" value="DEVELOPMENTAL AND SECONDARY METABOLISM REGULATOR VEA"/>
    <property type="match status" value="1"/>
</dbReference>
<sequence>MATLDTSLPTSETIQRLTKEGRKLTYCLTVIQQPQRARACGSGAKSSADRRPVDPPPVVELRIFEGDSPETGRDITFSYEANFFLFATLEIARPIARGRVQPTTAAQVPVLTGMPVSGMAYLDRPTEAGYFIFPDLSVRHEGKYCLSFNLYEETKKPEDADAEPAGQENNSQASSGPGALDSSFDWRVEVKSHPFTVFSAKKFPGLAESTPLSRTVAEQGCRVRIRRDVRMRRREGKGEDYEEHVEEEYARTGRPVSQDEAYVRQRSLSGSPADAQRQQYTAERRNSGEYPPQPYQEYTPSPVAPHSAPQGGNLAFGPAPSYGQQYQAPPPPPVPQSQYAPPPQAQAQPQPIAQQTQYPPASYHQTQYHPGPQYHQAPPPQGPYGYAERQPYTQQPPQQQYQPQREYEAEYRRASITSYPPPLVPQGSQYSSPENYNRNAPAPQTPYRGYSQRPHSPPLPGHVNLAPLKMAPIEPKYQEMTSPVGPPSSSSRFAPPLPSPSYERSQERPTQYGAYPTPIAAPEPSRNGNKRSFDNVFGSSASEAPLYNGMRPPNVHEQPYEDEDEMSLEQLKMQYKRADGSNYSRELPTLE</sequence>
<name>A0ABR4PWD8_9HELO</name>
<protein>
    <recommendedName>
        <fullName evidence="9">Velvet domain-containing protein</fullName>
    </recommendedName>
</protein>
<keyword evidence="6" id="KW-0539">Nucleus</keyword>
<evidence type="ECO:0000256" key="3">
    <source>
        <dbReference type="ARBA" id="ARBA00022490"/>
    </source>
</evidence>
<dbReference type="InterPro" id="IPR038491">
    <property type="entry name" value="Velvet_dom_sf"/>
</dbReference>
<dbReference type="PANTHER" id="PTHR33572">
    <property type="entry name" value="SPORE DEVELOPMENT REGULATOR VOSA"/>
    <property type="match status" value="1"/>
</dbReference>
<evidence type="ECO:0000313" key="10">
    <source>
        <dbReference type="EMBL" id="KAL3427556.1"/>
    </source>
</evidence>
<comment type="caution">
    <text evidence="10">The sequence shown here is derived from an EMBL/GenBank/DDBJ whole genome shotgun (WGS) entry which is preliminary data.</text>
</comment>
<feature type="region of interest" description="Disordered" evidence="8">
    <location>
        <begin position="234"/>
        <end position="564"/>
    </location>
</feature>
<evidence type="ECO:0000256" key="8">
    <source>
        <dbReference type="SAM" id="MobiDB-lite"/>
    </source>
</evidence>
<proteinExistence type="inferred from homology"/>
<dbReference type="Gene3D" id="2.60.40.3960">
    <property type="entry name" value="Velvet domain"/>
    <property type="match status" value="1"/>
</dbReference>
<evidence type="ECO:0000259" key="9">
    <source>
        <dbReference type="PROSITE" id="PS51821"/>
    </source>
</evidence>
<keyword evidence="3" id="KW-0963">Cytoplasm</keyword>
<dbReference type="PROSITE" id="PS51821">
    <property type="entry name" value="VELVET"/>
    <property type="match status" value="1"/>
</dbReference>
<dbReference type="Pfam" id="PF11754">
    <property type="entry name" value="Velvet"/>
    <property type="match status" value="2"/>
</dbReference>
<accession>A0ABR4PWD8</accession>
<dbReference type="InterPro" id="IPR021740">
    <property type="entry name" value="Velvet"/>
</dbReference>
<feature type="compositionally biased region" description="Polar residues" evidence="8">
    <location>
        <begin position="266"/>
        <end position="281"/>
    </location>
</feature>
<keyword evidence="5" id="KW-0804">Transcription</keyword>
<dbReference type="EMBL" id="JBFCZG010000001">
    <property type="protein sequence ID" value="KAL3427556.1"/>
    <property type="molecule type" value="Genomic_DNA"/>
</dbReference>
<gene>
    <name evidence="10" type="ORF">PVAG01_01065</name>
</gene>
<evidence type="ECO:0000256" key="2">
    <source>
        <dbReference type="ARBA" id="ARBA00004496"/>
    </source>
</evidence>
<evidence type="ECO:0000256" key="4">
    <source>
        <dbReference type="ARBA" id="ARBA00023015"/>
    </source>
</evidence>
<feature type="compositionally biased region" description="Low complexity" evidence="8">
    <location>
        <begin position="318"/>
        <end position="327"/>
    </location>
</feature>
<feature type="region of interest" description="Disordered" evidence="8">
    <location>
        <begin position="157"/>
        <end position="179"/>
    </location>
</feature>
<feature type="compositionally biased region" description="Polar residues" evidence="8">
    <location>
        <begin position="426"/>
        <end position="438"/>
    </location>
</feature>
<feature type="compositionally biased region" description="Low complexity" evidence="8">
    <location>
        <begin position="345"/>
        <end position="361"/>
    </location>
</feature>
<evidence type="ECO:0000256" key="7">
    <source>
        <dbReference type="ARBA" id="ARBA00038005"/>
    </source>
</evidence>
<feature type="domain" description="Velvet" evidence="9">
    <location>
        <begin position="21"/>
        <end position="226"/>
    </location>
</feature>
<evidence type="ECO:0000256" key="1">
    <source>
        <dbReference type="ARBA" id="ARBA00004123"/>
    </source>
</evidence>
<keyword evidence="11" id="KW-1185">Reference proteome</keyword>
<keyword evidence="4" id="KW-0805">Transcription regulation</keyword>
<comment type="similarity">
    <text evidence="7">Belongs to the velvet family. VeA subfamily.</text>
</comment>
<evidence type="ECO:0000256" key="5">
    <source>
        <dbReference type="ARBA" id="ARBA00023163"/>
    </source>
</evidence>
<dbReference type="Proteomes" id="UP001629113">
    <property type="component" value="Unassembled WGS sequence"/>
</dbReference>
<organism evidence="10 11">
    <name type="scientific">Phlyctema vagabunda</name>
    <dbReference type="NCBI Taxonomy" id="108571"/>
    <lineage>
        <taxon>Eukaryota</taxon>
        <taxon>Fungi</taxon>
        <taxon>Dikarya</taxon>
        <taxon>Ascomycota</taxon>
        <taxon>Pezizomycotina</taxon>
        <taxon>Leotiomycetes</taxon>
        <taxon>Helotiales</taxon>
        <taxon>Dermateaceae</taxon>
        <taxon>Phlyctema</taxon>
    </lineage>
</organism>
<feature type="compositionally biased region" description="Pro residues" evidence="8">
    <location>
        <begin position="328"/>
        <end position="344"/>
    </location>
</feature>
<reference evidence="10 11" key="1">
    <citation type="submission" date="2024-06" db="EMBL/GenBank/DDBJ databases">
        <title>Complete genome of Phlyctema vagabunda strain 19-DSS-EL-015.</title>
        <authorList>
            <person name="Fiorenzani C."/>
        </authorList>
    </citation>
    <scope>NUCLEOTIDE SEQUENCE [LARGE SCALE GENOMIC DNA]</scope>
    <source>
        <strain evidence="10 11">19-DSS-EL-015</strain>
    </source>
</reference>
<comment type="subcellular location">
    <subcellularLocation>
        <location evidence="2">Cytoplasm</location>
    </subcellularLocation>
    <subcellularLocation>
        <location evidence="1">Nucleus</location>
    </subcellularLocation>
</comment>
<dbReference type="InterPro" id="IPR037525">
    <property type="entry name" value="Velvet_dom"/>
</dbReference>
<evidence type="ECO:0000256" key="6">
    <source>
        <dbReference type="ARBA" id="ARBA00023242"/>
    </source>
</evidence>
<feature type="compositionally biased region" description="Low complexity" evidence="8">
    <location>
        <begin position="388"/>
        <end position="404"/>
    </location>
</feature>
<evidence type="ECO:0000313" key="11">
    <source>
        <dbReference type="Proteomes" id="UP001629113"/>
    </source>
</evidence>